<comment type="subcellular location">
    <subcellularLocation>
        <location evidence="1">Membrane</location>
        <topology evidence="1">Multi-pass membrane protein</topology>
    </subcellularLocation>
</comment>
<evidence type="ECO:0000313" key="9">
    <source>
        <dbReference type="EMBL" id="RKN84471.1"/>
    </source>
</evidence>
<dbReference type="InterPro" id="IPR004761">
    <property type="entry name" value="Spore_GerAB"/>
</dbReference>
<evidence type="ECO:0000313" key="10">
    <source>
        <dbReference type="Proteomes" id="UP000282311"/>
    </source>
</evidence>
<protein>
    <submittedName>
        <fullName evidence="9">Spore gernimation protein GerXB</fullName>
    </submittedName>
</protein>
<organism evidence="9 10">
    <name type="scientific">Paenibacillus ginsengarvi</name>
    <dbReference type="NCBI Taxonomy" id="400777"/>
    <lineage>
        <taxon>Bacteria</taxon>
        <taxon>Bacillati</taxon>
        <taxon>Bacillota</taxon>
        <taxon>Bacilli</taxon>
        <taxon>Bacillales</taxon>
        <taxon>Paenibacillaceae</taxon>
        <taxon>Paenibacillus</taxon>
    </lineage>
</organism>
<evidence type="ECO:0000256" key="2">
    <source>
        <dbReference type="ARBA" id="ARBA00007998"/>
    </source>
</evidence>
<feature type="transmembrane region" description="Helical" evidence="8">
    <location>
        <begin position="50"/>
        <end position="71"/>
    </location>
</feature>
<dbReference type="NCBIfam" id="TIGR00912">
    <property type="entry name" value="2A0309"/>
    <property type="match status" value="1"/>
</dbReference>
<feature type="transmembrane region" description="Helical" evidence="8">
    <location>
        <begin position="78"/>
        <end position="99"/>
    </location>
</feature>
<feature type="transmembrane region" description="Helical" evidence="8">
    <location>
        <begin position="370"/>
        <end position="392"/>
    </location>
</feature>
<feature type="transmembrane region" description="Helical" evidence="8">
    <location>
        <begin position="306"/>
        <end position="328"/>
    </location>
</feature>
<dbReference type="Proteomes" id="UP000282311">
    <property type="component" value="Unassembled WGS sequence"/>
</dbReference>
<evidence type="ECO:0000256" key="8">
    <source>
        <dbReference type="SAM" id="Phobius"/>
    </source>
</evidence>
<gene>
    <name evidence="9" type="ORF">D7M11_13400</name>
</gene>
<proteinExistence type="inferred from homology"/>
<keyword evidence="5 8" id="KW-0812">Transmembrane</keyword>
<evidence type="ECO:0000256" key="7">
    <source>
        <dbReference type="ARBA" id="ARBA00023136"/>
    </source>
</evidence>
<feature type="transmembrane region" description="Helical" evidence="8">
    <location>
        <begin position="222"/>
        <end position="241"/>
    </location>
</feature>
<evidence type="ECO:0000256" key="4">
    <source>
        <dbReference type="ARBA" id="ARBA00022544"/>
    </source>
</evidence>
<reference evidence="9 10" key="1">
    <citation type="journal article" date="2007" name="Int. J. Syst. Evol. Microbiol.">
        <title>Paenibacillus ginsengarvi sp. nov., isolated from soil from ginseng cultivation.</title>
        <authorList>
            <person name="Yoon M.H."/>
            <person name="Ten L.N."/>
            <person name="Im W.T."/>
        </authorList>
    </citation>
    <scope>NUCLEOTIDE SEQUENCE [LARGE SCALE GENOMIC DNA]</scope>
    <source>
        <strain evidence="9 10">KCTC 13059</strain>
    </source>
</reference>
<dbReference type="AlphaFoldDB" id="A0A3B0CHV6"/>
<sequence length="398" mass="44025">MKTSKRHPNGERCRFLTCMKMLLLGTIPMRIVIQYLGGSKMESAFSRPQIVFMLLLSLGISNHVFIIPHLIQAAGRDAWISILLGYAVLIGWSFILIRVLKSMGTSLFSDWLHARIGLWGGWMFRVLLLLYILVLAVMIVFDTTRNIDIYLLPKTPNTVVVVSFVLISYWAASAGLKTIVYMSAVLLPIVWLLGIGISIFTMGSKDYGIMFPIWAEGLRPNLNGSVIVVGGSVELLLLLLIQHNMRRPVDYKTLFVLLTLLVGLIAGPTFGSLSAFGPAEAGNMRIPAFEQWRLLMLGDYISHVDFLAAFQLMSGSVTRTALLVHLLPQLLTGRSGKFRQTIMVVGAAIASIPSLLQVSDITMQGAIHNYFYLSSFLFGIVLITGLFAITCIKRKKGA</sequence>
<dbReference type="PANTHER" id="PTHR34975:SF2">
    <property type="entry name" value="SPORE GERMINATION PROTEIN A2"/>
    <property type="match status" value="1"/>
</dbReference>
<dbReference type="GO" id="GO:0016020">
    <property type="term" value="C:membrane"/>
    <property type="evidence" value="ECO:0007669"/>
    <property type="project" value="UniProtKB-SubCell"/>
</dbReference>
<evidence type="ECO:0000256" key="6">
    <source>
        <dbReference type="ARBA" id="ARBA00022989"/>
    </source>
</evidence>
<feature type="transmembrane region" description="Helical" evidence="8">
    <location>
        <begin position="253"/>
        <end position="276"/>
    </location>
</feature>
<dbReference type="EMBL" id="RBAH01000008">
    <property type="protein sequence ID" value="RKN84471.1"/>
    <property type="molecule type" value="Genomic_DNA"/>
</dbReference>
<keyword evidence="3" id="KW-0813">Transport</keyword>
<evidence type="ECO:0000256" key="5">
    <source>
        <dbReference type="ARBA" id="ARBA00022692"/>
    </source>
</evidence>
<evidence type="ECO:0000256" key="1">
    <source>
        <dbReference type="ARBA" id="ARBA00004141"/>
    </source>
</evidence>
<keyword evidence="6 8" id="KW-1133">Transmembrane helix</keyword>
<keyword evidence="7 8" id="KW-0472">Membrane</keyword>
<feature type="transmembrane region" description="Helical" evidence="8">
    <location>
        <begin position="119"/>
        <end position="141"/>
    </location>
</feature>
<comment type="caution">
    <text evidence="9">The sequence shown here is derived from an EMBL/GenBank/DDBJ whole genome shotgun (WGS) entry which is preliminary data.</text>
</comment>
<feature type="transmembrane region" description="Helical" evidence="8">
    <location>
        <begin position="340"/>
        <end position="358"/>
    </location>
</feature>
<name>A0A3B0CHV6_9BACL</name>
<dbReference type="PANTHER" id="PTHR34975">
    <property type="entry name" value="SPORE GERMINATION PROTEIN A2"/>
    <property type="match status" value="1"/>
</dbReference>
<evidence type="ECO:0000256" key="3">
    <source>
        <dbReference type="ARBA" id="ARBA00022448"/>
    </source>
</evidence>
<feature type="transmembrane region" description="Helical" evidence="8">
    <location>
        <begin position="179"/>
        <end position="202"/>
    </location>
</feature>
<accession>A0A3B0CHV6</accession>
<keyword evidence="4" id="KW-0309">Germination</keyword>
<comment type="similarity">
    <text evidence="2">Belongs to the amino acid-polyamine-organocation (APC) superfamily. Spore germination protein (SGP) (TC 2.A.3.9) family.</text>
</comment>
<dbReference type="Pfam" id="PF03845">
    <property type="entry name" value="Spore_permease"/>
    <property type="match status" value="1"/>
</dbReference>
<feature type="transmembrane region" description="Helical" evidence="8">
    <location>
        <begin position="21"/>
        <end position="38"/>
    </location>
</feature>
<keyword evidence="10" id="KW-1185">Reference proteome</keyword>
<dbReference type="GO" id="GO:0009847">
    <property type="term" value="P:spore germination"/>
    <property type="evidence" value="ECO:0007669"/>
    <property type="project" value="InterPro"/>
</dbReference>